<evidence type="ECO:0000313" key="3">
    <source>
        <dbReference type="Proteomes" id="UP000054321"/>
    </source>
</evidence>
<dbReference type="InterPro" id="IPR029026">
    <property type="entry name" value="tRNA_m1G_MTases_N"/>
</dbReference>
<reference evidence="2 3" key="1">
    <citation type="submission" date="2014-04" db="EMBL/GenBank/DDBJ databases">
        <authorList>
            <consortium name="DOE Joint Genome Institute"/>
            <person name="Kuo A."/>
            <person name="Martino E."/>
            <person name="Perotto S."/>
            <person name="Kohler A."/>
            <person name="Nagy L.G."/>
            <person name="Floudas D."/>
            <person name="Copeland A."/>
            <person name="Barry K.W."/>
            <person name="Cichocki N."/>
            <person name="Veneault-Fourrey C."/>
            <person name="LaButti K."/>
            <person name="Lindquist E.A."/>
            <person name="Lipzen A."/>
            <person name="Lundell T."/>
            <person name="Morin E."/>
            <person name="Murat C."/>
            <person name="Sun H."/>
            <person name="Tunlid A."/>
            <person name="Henrissat B."/>
            <person name="Grigoriev I.V."/>
            <person name="Hibbett D.S."/>
            <person name="Martin F."/>
            <person name="Nordberg H.P."/>
            <person name="Cantor M.N."/>
            <person name="Hua S.X."/>
        </authorList>
    </citation>
    <scope>NUCLEOTIDE SEQUENCE [LARGE SCALE GENOMIC DNA]</scope>
    <source>
        <strain evidence="2 3">Zn</strain>
    </source>
</reference>
<evidence type="ECO:0000256" key="1">
    <source>
        <dbReference type="ARBA" id="ARBA00009841"/>
    </source>
</evidence>
<gene>
    <name evidence="2" type="ORF">OIDMADRAFT_156175</name>
</gene>
<dbReference type="CDD" id="cd18086">
    <property type="entry name" value="HsC9orf114-like"/>
    <property type="match status" value="1"/>
</dbReference>
<protein>
    <recommendedName>
        <fullName evidence="4">RNA methyltransferase</fullName>
    </recommendedName>
</protein>
<dbReference type="InParanoid" id="A0A0C3DX88"/>
<dbReference type="STRING" id="913774.A0A0C3DX88"/>
<dbReference type="HOGENOM" id="CLU_017233_2_0_1"/>
<dbReference type="Pfam" id="PF02598">
    <property type="entry name" value="Methyltrn_RNA_3"/>
    <property type="match status" value="1"/>
</dbReference>
<name>A0A0C3DX88_OIDMZ</name>
<dbReference type="SUPFAM" id="SSF75217">
    <property type="entry name" value="alpha/beta knot"/>
    <property type="match status" value="1"/>
</dbReference>
<evidence type="ECO:0000313" key="2">
    <source>
        <dbReference type="EMBL" id="KIN06718.1"/>
    </source>
</evidence>
<reference evidence="3" key="2">
    <citation type="submission" date="2015-01" db="EMBL/GenBank/DDBJ databases">
        <title>Evolutionary Origins and Diversification of the Mycorrhizal Mutualists.</title>
        <authorList>
            <consortium name="DOE Joint Genome Institute"/>
            <consortium name="Mycorrhizal Genomics Consortium"/>
            <person name="Kohler A."/>
            <person name="Kuo A."/>
            <person name="Nagy L.G."/>
            <person name="Floudas D."/>
            <person name="Copeland A."/>
            <person name="Barry K.W."/>
            <person name="Cichocki N."/>
            <person name="Veneault-Fourrey C."/>
            <person name="LaButti K."/>
            <person name="Lindquist E.A."/>
            <person name="Lipzen A."/>
            <person name="Lundell T."/>
            <person name="Morin E."/>
            <person name="Murat C."/>
            <person name="Riley R."/>
            <person name="Ohm R."/>
            <person name="Sun H."/>
            <person name="Tunlid A."/>
            <person name="Henrissat B."/>
            <person name="Grigoriev I.V."/>
            <person name="Hibbett D.S."/>
            <person name="Martin F."/>
        </authorList>
    </citation>
    <scope>NUCLEOTIDE SEQUENCE [LARGE SCALE GENOMIC DNA]</scope>
    <source>
        <strain evidence="3">Zn</strain>
    </source>
</reference>
<dbReference type="EMBL" id="KN832871">
    <property type="protein sequence ID" value="KIN06718.1"/>
    <property type="molecule type" value="Genomic_DNA"/>
</dbReference>
<dbReference type="Proteomes" id="UP000054321">
    <property type="component" value="Unassembled WGS sequence"/>
</dbReference>
<keyword evidence="3" id="KW-1185">Reference proteome</keyword>
<dbReference type="FunCoup" id="A0A0C3DX88">
    <property type="interactions" value="954"/>
</dbReference>
<dbReference type="SUPFAM" id="SSF50249">
    <property type="entry name" value="Nucleic acid-binding proteins"/>
    <property type="match status" value="1"/>
</dbReference>
<dbReference type="InterPro" id="IPR012340">
    <property type="entry name" value="NA-bd_OB-fold"/>
</dbReference>
<comment type="similarity">
    <text evidence="1">Belongs to the class IV-like SAM-binding methyltransferase superfamily.</text>
</comment>
<dbReference type="InterPro" id="IPR003750">
    <property type="entry name" value="Put_MeTrfase-C9orf114-like"/>
</dbReference>
<dbReference type="InterPro" id="IPR029028">
    <property type="entry name" value="Alpha/beta_knot_MTases"/>
</dbReference>
<sequence length="362" mass="39726">MGRGETNAKKRKRQAEAKIYSSNGTSRSNIMDTSKPTAIFKPTKGRDWTVSVALPGSIISNAQSHDLRTALAGQIARALSVFCIDEVVIFSDSGHTMPTLEPAAAGDGYTGMTDPEHFLAHLLSYLETPPYLRKLLFSLHPNLRTAGTLPSLDLPHHMKPEEWCAYREGVTLAGADEHGTFVEAGLRIPVTVKERIPGDTRVTLRFVEGAEEAASDTGQEVILAEAVMPEEPREEGGYYWGYNVRRASCLSDVFTECEFEGGYDVSIGTSERGEDLETLYRGQGGPAQEKFKHLLIVFGGVAGLEMAVKNDIELQKLGVMEAKEVFDHWINICPGQGSRTIRTEEAVWIGLMGLRRLVVGNK</sequence>
<dbReference type="PANTHER" id="PTHR12150:SF13">
    <property type="entry name" value="METHYLTRANSFERASE C9ORF114-RELATED"/>
    <property type="match status" value="1"/>
</dbReference>
<proteinExistence type="inferred from homology"/>
<dbReference type="AlphaFoldDB" id="A0A0C3DX88"/>
<dbReference type="OrthoDB" id="361029at2759"/>
<accession>A0A0C3DX88</accession>
<evidence type="ECO:0008006" key="4">
    <source>
        <dbReference type="Google" id="ProtNLM"/>
    </source>
</evidence>
<dbReference type="Gene3D" id="3.40.1280.10">
    <property type="match status" value="2"/>
</dbReference>
<organism evidence="2 3">
    <name type="scientific">Oidiodendron maius (strain Zn)</name>
    <dbReference type="NCBI Taxonomy" id="913774"/>
    <lineage>
        <taxon>Eukaryota</taxon>
        <taxon>Fungi</taxon>
        <taxon>Dikarya</taxon>
        <taxon>Ascomycota</taxon>
        <taxon>Pezizomycotina</taxon>
        <taxon>Leotiomycetes</taxon>
        <taxon>Leotiomycetes incertae sedis</taxon>
        <taxon>Myxotrichaceae</taxon>
        <taxon>Oidiodendron</taxon>
    </lineage>
</organism>
<dbReference type="PANTHER" id="PTHR12150">
    <property type="entry name" value="CLASS IV SAM-BINDING METHYLTRANSFERASE-RELATED"/>
    <property type="match status" value="1"/>
</dbReference>